<dbReference type="Proteomes" id="UP001341840">
    <property type="component" value="Unassembled WGS sequence"/>
</dbReference>
<keyword evidence="2" id="KW-1185">Reference proteome</keyword>
<reference evidence="1 2" key="1">
    <citation type="journal article" date="2023" name="Plants (Basel)">
        <title>Bridging the Gap: Combining Genomics and Transcriptomics Approaches to Understand Stylosanthes scabra, an Orphan Legume from the Brazilian Caatinga.</title>
        <authorList>
            <person name="Ferreira-Neto J.R.C."/>
            <person name="da Silva M.D."/>
            <person name="Binneck E."/>
            <person name="de Melo N.F."/>
            <person name="da Silva R.H."/>
            <person name="de Melo A.L.T.M."/>
            <person name="Pandolfi V."/>
            <person name="Bustamante F.O."/>
            <person name="Brasileiro-Vidal A.C."/>
            <person name="Benko-Iseppon A.M."/>
        </authorList>
    </citation>
    <scope>NUCLEOTIDE SEQUENCE [LARGE SCALE GENOMIC DNA]</scope>
    <source>
        <tissue evidence="1">Leaves</tissue>
    </source>
</reference>
<proteinExistence type="predicted"/>
<sequence length="134" mass="14244">MARPWPGNVEFPFYPSLNCILTLSRGRAIRGTQGRGRLLLRHQAYVGAAARSGPRGCTVTSSSRLKGAATAAVGNGRATSALFSFWLSFSYPCFPCPFLASSMLSSPLSLGNALANMSLHRVGKDLTIYVCLGS</sequence>
<comment type="caution">
    <text evidence="1">The sequence shown here is derived from an EMBL/GenBank/DDBJ whole genome shotgun (WGS) entry which is preliminary data.</text>
</comment>
<dbReference type="EMBL" id="JASCZI010272319">
    <property type="protein sequence ID" value="MED6221651.1"/>
    <property type="molecule type" value="Genomic_DNA"/>
</dbReference>
<organism evidence="1 2">
    <name type="scientific">Stylosanthes scabra</name>
    <dbReference type="NCBI Taxonomy" id="79078"/>
    <lineage>
        <taxon>Eukaryota</taxon>
        <taxon>Viridiplantae</taxon>
        <taxon>Streptophyta</taxon>
        <taxon>Embryophyta</taxon>
        <taxon>Tracheophyta</taxon>
        <taxon>Spermatophyta</taxon>
        <taxon>Magnoliopsida</taxon>
        <taxon>eudicotyledons</taxon>
        <taxon>Gunneridae</taxon>
        <taxon>Pentapetalae</taxon>
        <taxon>rosids</taxon>
        <taxon>fabids</taxon>
        <taxon>Fabales</taxon>
        <taxon>Fabaceae</taxon>
        <taxon>Papilionoideae</taxon>
        <taxon>50 kb inversion clade</taxon>
        <taxon>dalbergioids sensu lato</taxon>
        <taxon>Dalbergieae</taxon>
        <taxon>Pterocarpus clade</taxon>
        <taxon>Stylosanthes</taxon>
    </lineage>
</organism>
<gene>
    <name evidence="1" type="ORF">PIB30_056842</name>
</gene>
<protein>
    <submittedName>
        <fullName evidence="1">Uncharacterized protein</fullName>
    </submittedName>
</protein>
<name>A0ABU6ZI77_9FABA</name>
<accession>A0ABU6ZI77</accession>
<evidence type="ECO:0000313" key="2">
    <source>
        <dbReference type="Proteomes" id="UP001341840"/>
    </source>
</evidence>
<evidence type="ECO:0000313" key="1">
    <source>
        <dbReference type="EMBL" id="MED6221651.1"/>
    </source>
</evidence>